<evidence type="ECO:0000259" key="12">
    <source>
        <dbReference type="Pfam" id="PF00561"/>
    </source>
</evidence>
<dbReference type="Proteomes" id="UP001153954">
    <property type="component" value="Unassembled WGS sequence"/>
</dbReference>
<keyword evidence="2" id="KW-0378">Hydrolase</keyword>
<evidence type="ECO:0000256" key="5">
    <source>
        <dbReference type="ARBA" id="ARBA00043667"/>
    </source>
</evidence>
<dbReference type="PANTHER" id="PTHR46118">
    <property type="entry name" value="PROTEIN ABHD11"/>
    <property type="match status" value="1"/>
</dbReference>
<dbReference type="SUPFAM" id="SSF53474">
    <property type="entry name" value="alpha/beta-Hydrolases"/>
    <property type="match status" value="1"/>
</dbReference>
<evidence type="ECO:0000256" key="10">
    <source>
        <dbReference type="ARBA" id="ARBA00048513"/>
    </source>
</evidence>
<accession>A0AAU9U3T8</accession>
<evidence type="ECO:0000256" key="1">
    <source>
        <dbReference type="ARBA" id="ARBA00008645"/>
    </source>
</evidence>
<comment type="catalytic activity">
    <reaction evidence="5">
        <text>a 1,2-diacyl-sn-glycerol + H2O = a 2-acylglycerol + a fatty acid + H(+)</text>
        <dbReference type="Rhea" id="RHEA:33275"/>
        <dbReference type="ChEBI" id="CHEBI:15377"/>
        <dbReference type="ChEBI" id="CHEBI:15378"/>
        <dbReference type="ChEBI" id="CHEBI:17389"/>
        <dbReference type="ChEBI" id="CHEBI:17815"/>
        <dbReference type="ChEBI" id="CHEBI:28868"/>
        <dbReference type="EC" id="3.1.1.116"/>
    </reaction>
</comment>
<feature type="domain" description="AB hydrolase-1" evidence="12">
    <location>
        <begin position="34"/>
        <end position="237"/>
    </location>
</feature>
<keyword evidence="14" id="KW-1185">Reference proteome</keyword>
<dbReference type="EC" id="3.1.1.116" evidence="3"/>
<comment type="catalytic activity">
    <reaction evidence="8">
        <text>1-octadecanoyl-2-(4Z,7Z,10Z,13Z,16Z,19Z-docosahexaenoyl)-sn-glycerol + H2O = 2-(4Z,7Z,10Z,13Z,16Z,19Z-docosahexaenoyl)-glycerol + octadecanoate + H(+)</text>
        <dbReference type="Rhea" id="RHEA:77107"/>
        <dbReference type="ChEBI" id="CHEBI:15377"/>
        <dbReference type="ChEBI" id="CHEBI:15378"/>
        <dbReference type="ChEBI" id="CHEBI:25629"/>
        <dbReference type="ChEBI" id="CHEBI:77129"/>
        <dbReference type="ChEBI" id="CHEBI:186738"/>
    </reaction>
</comment>
<evidence type="ECO:0000256" key="2">
    <source>
        <dbReference type="ARBA" id="ARBA00022801"/>
    </source>
</evidence>
<comment type="catalytic activity">
    <reaction evidence="11">
        <text>1-octadecanoyl-2-(5Z,8Z,11Z,14Z-eicosatetraenoyl)-sn-glycerol + H2O = 2-(5Z,8Z,11Z,14Z-eicosatetraenoyl)-glycerol + octadecanoate + H(+)</text>
        <dbReference type="Rhea" id="RHEA:38507"/>
        <dbReference type="ChEBI" id="CHEBI:15377"/>
        <dbReference type="ChEBI" id="CHEBI:15378"/>
        <dbReference type="ChEBI" id="CHEBI:25629"/>
        <dbReference type="ChEBI" id="CHEBI:52392"/>
        <dbReference type="ChEBI" id="CHEBI:75728"/>
    </reaction>
</comment>
<dbReference type="GO" id="GO:0052689">
    <property type="term" value="F:carboxylic ester hydrolase activity"/>
    <property type="evidence" value="ECO:0007669"/>
    <property type="project" value="TreeGrafter"/>
</dbReference>
<proteinExistence type="inferred from homology"/>
<evidence type="ECO:0000256" key="4">
    <source>
        <dbReference type="ARBA" id="ARBA00042703"/>
    </source>
</evidence>
<comment type="caution">
    <text evidence="13">The sequence shown here is derived from an EMBL/GenBank/DDBJ whole genome shotgun (WGS) entry which is preliminary data.</text>
</comment>
<comment type="catalytic activity">
    <reaction evidence="6">
        <text>a 1,3-diacyl-sn-glycerol + H2O = a 1-acyl-sn-glycerol + a fatty acid + H(+)</text>
        <dbReference type="Rhea" id="RHEA:38503"/>
        <dbReference type="ChEBI" id="CHEBI:15377"/>
        <dbReference type="ChEBI" id="CHEBI:15378"/>
        <dbReference type="ChEBI" id="CHEBI:28868"/>
        <dbReference type="ChEBI" id="CHEBI:64683"/>
        <dbReference type="ChEBI" id="CHEBI:77272"/>
    </reaction>
</comment>
<protein>
    <recommendedName>
        <fullName evidence="7">sn-1-specific diacylglycerol lipase ABHD11</fullName>
        <ecNumber evidence="3">3.1.1.116</ecNumber>
    </recommendedName>
    <alternativeName>
        <fullName evidence="4">Alpha/beta hydrolase domain-containing protein 11</fullName>
    </alternativeName>
</protein>
<name>A0AAU9U3T8_EUPED</name>
<evidence type="ECO:0000256" key="7">
    <source>
        <dbReference type="ARBA" id="ARBA00044064"/>
    </source>
</evidence>
<comment type="catalytic activity">
    <reaction evidence="9">
        <text>1,2-didecanoylglycerol + H2O = decanoylglycerol + decanoate + H(+)</text>
        <dbReference type="Rhea" id="RHEA:48596"/>
        <dbReference type="ChEBI" id="CHEBI:11152"/>
        <dbReference type="ChEBI" id="CHEBI:15377"/>
        <dbReference type="ChEBI" id="CHEBI:15378"/>
        <dbReference type="ChEBI" id="CHEBI:27689"/>
        <dbReference type="ChEBI" id="CHEBI:90605"/>
    </reaction>
</comment>
<reference evidence="13" key="1">
    <citation type="submission" date="2022-03" db="EMBL/GenBank/DDBJ databases">
        <authorList>
            <person name="Tunstrom K."/>
        </authorList>
    </citation>
    <scope>NUCLEOTIDE SEQUENCE</scope>
</reference>
<evidence type="ECO:0000313" key="14">
    <source>
        <dbReference type="Proteomes" id="UP001153954"/>
    </source>
</evidence>
<evidence type="ECO:0000256" key="3">
    <source>
        <dbReference type="ARBA" id="ARBA00026104"/>
    </source>
</evidence>
<sequence length="244" mass="27533">MTNIVRCKANFKFSSKTAANLSYKIYGESHFEEPTILLLHGLLGSKKHWDSIGKTILNVTKRHVVSVDLRNHGDSPHTNSHKYEDLAEDILKLLDKLSINRVSFVGHSMGGRAAMAVSLLAPEKVAGLLVLDISPISNSKQLTDYLPNVLEAMRKVNFKKEIKVNAAKQKAKKELENIIKEDNLMRAVLSNVKMKPDRTIGWACNVDILIKHFKYIASFPENMKRKRYYGPTLFIGGQLSEYLP</sequence>
<evidence type="ECO:0000256" key="9">
    <source>
        <dbReference type="ARBA" id="ARBA00048504"/>
    </source>
</evidence>
<gene>
    <name evidence="13" type="ORF">EEDITHA_LOCUS9366</name>
</gene>
<dbReference type="EMBL" id="CAKOGL010000013">
    <property type="protein sequence ID" value="CAH2093731.1"/>
    <property type="molecule type" value="Genomic_DNA"/>
</dbReference>
<comment type="catalytic activity">
    <reaction evidence="10">
        <text>1-octadecanoyl-2-(9Z-octadecenoyl)-sn-glycerol + H2O = 2-(9Z-octadecenoyl)-glycerol + octadecanoate + H(+)</text>
        <dbReference type="Rhea" id="RHEA:77103"/>
        <dbReference type="ChEBI" id="CHEBI:15377"/>
        <dbReference type="ChEBI" id="CHEBI:15378"/>
        <dbReference type="ChEBI" id="CHEBI:25629"/>
        <dbReference type="ChEBI" id="CHEBI:73990"/>
        <dbReference type="ChEBI" id="CHEBI:75468"/>
    </reaction>
</comment>
<dbReference type="Pfam" id="PF00561">
    <property type="entry name" value="Abhydrolase_1"/>
    <property type="match status" value="1"/>
</dbReference>
<dbReference type="InterPro" id="IPR029058">
    <property type="entry name" value="AB_hydrolase_fold"/>
</dbReference>
<evidence type="ECO:0000256" key="11">
    <source>
        <dbReference type="ARBA" id="ARBA00048919"/>
    </source>
</evidence>
<dbReference type="PANTHER" id="PTHR46118:SF4">
    <property type="entry name" value="PROTEIN ABHD11"/>
    <property type="match status" value="1"/>
</dbReference>
<evidence type="ECO:0000256" key="8">
    <source>
        <dbReference type="ARBA" id="ARBA00048283"/>
    </source>
</evidence>
<dbReference type="Gene3D" id="3.40.50.1820">
    <property type="entry name" value="alpha/beta hydrolase"/>
    <property type="match status" value="1"/>
</dbReference>
<dbReference type="InterPro" id="IPR000073">
    <property type="entry name" value="AB_hydrolase_1"/>
</dbReference>
<dbReference type="GO" id="GO:0005739">
    <property type="term" value="C:mitochondrion"/>
    <property type="evidence" value="ECO:0007669"/>
    <property type="project" value="TreeGrafter"/>
</dbReference>
<comment type="similarity">
    <text evidence="1">Belongs to the AB hydrolase superfamily.</text>
</comment>
<evidence type="ECO:0000256" key="6">
    <source>
        <dbReference type="ARBA" id="ARBA00043742"/>
    </source>
</evidence>
<dbReference type="PRINTS" id="PR00111">
    <property type="entry name" value="ABHYDROLASE"/>
</dbReference>
<evidence type="ECO:0000313" key="13">
    <source>
        <dbReference type="EMBL" id="CAH2093731.1"/>
    </source>
</evidence>
<dbReference type="AlphaFoldDB" id="A0AAU9U3T8"/>
<organism evidence="13 14">
    <name type="scientific">Euphydryas editha</name>
    <name type="common">Edith's checkerspot</name>
    <dbReference type="NCBI Taxonomy" id="104508"/>
    <lineage>
        <taxon>Eukaryota</taxon>
        <taxon>Metazoa</taxon>
        <taxon>Ecdysozoa</taxon>
        <taxon>Arthropoda</taxon>
        <taxon>Hexapoda</taxon>
        <taxon>Insecta</taxon>
        <taxon>Pterygota</taxon>
        <taxon>Neoptera</taxon>
        <taxon>Endopterygota</taxon>
        <taxon>Lepidoptera</taxon>
        <taxon>Glossata</taxon>
        <taxon>Ditrysia</taxon>
        <taxon>Papilionoidea</taxon>
        <taxon>Nymphalidae</taxon>
        <taxon>Nymphalinae</taxon>
        <taxon>Euphydryas</taxon>
    </lineage>
</organism>